<sequence length="329" mass="34753">MRLRRLCAVALIATGTLLAPPAASAATSCQDVTYPVRIGLTPLVTTQETVAGRLCVPTGAKTVQVLIPGGTYDRTYWDVGFEPSTHSFTQAQNKAGFATLALDRLGTGRSSKPLSALVTASTQASAVHQVITTLKPRFTKVVVAGHSIGSAMALIEAATYRDVDGVLVTGFTHKMNYITVVPVLANMVPAGLDLGYLTTAPNTRYNAFHKPGPLVPGSITFDETTKTVFAATEAVDTILLNTVIIPVSRTITVPVMLVVGNDTHFCSSGVPLMGSDCSSPAALKADEAPFFPATRRLDTYVLNGYGHSINYAPNAPDYHSAVSQWAKTI</sequence>
<reference evidence="5" key="1">
    <citation type="journal article" date="2019" name="Int. J. Syst. Evol. Microbiol.">
        <title>The Global Catalogue of Microorganisms (GCM) 10K type strain sequencing project: providing services to taxonomists for standard genome sequencing and annotation.</title>
        <authorList>
            <consortium name="The Broad Institute Genomics Platform"/>
            <consortium name="The Broad Institute Genome Sequencing Center for Infectious Disease"/>
            <person name="Wu L."/>
            <person name="Ma J."/>
        </authorList>
    </citation>
    <scope>NUCLEOTIDE SEQUENCE [LARGE SCALE GENOMIC DNA]</scope>
    <source>
        <strain evidence="5">CGMCC 4.7367</strain>
    </source>
</reference>
<gene>
    <name evidence="4" type="ORF">GCM10017774_75990</name>
</gene>
<evidence type="ECO:0000313" key="4">
    <source>
        <dbReference type="EMBL" id="GHH57042.1"/>
    </source>
</evidence>
<dbReference type="InterPro" id="IPR050266">
    <property type="entry name" value="AB_hydrolase_sf"/>
</dbReference>
<dbReference type="PROSITE" id="PS51257">
    <property type="entry name" value="PROKAR_LIPOPROTEIN"/>
    <property type="match status" value="1"/>
</dbReference>
<evidence type="ECO:0000256" key="2">
    <source>
        <dbReference type="SAM" id="SignalP"/>
    </source>
</evidence>
<protein>
    <submittedName>
        <fullName evidence="4">Alpha/beta hydrolase</fullName>
    </submittedName>
</protein>
<keyword evidence="2" id="KW-0732">Signal</keyword>
<dbReference type="PANTHER" id="PTHR43798">
    <property type="entry name" value="MONOACYLGLYCEROL LIPASE"/>
    <property type="match status" value="1"/>
</dbReference>
<accession>A0ABQ3MS74</accession>
<name>A0ABQ3MS74_9PSEU</name>
<dbReference type="InterPro" id="IPR000073">
    <property type="entry name" value="AB_hydrolase_1"/>
</dbReference>
<comment type="caution">
    <text evidence="4">The sequence shown here is derived from an EMBL/GenBank/DDBJ whole genome shotgun (WGS) entry which is preliminary data.</text>
</comment>
<dbReference type="SUPFAM" id="SSF53474">
    <property type="entry name" value="alpha/beta-Hydrolases"/>
    <property type="match status" value="1"/>
</dbReference>
<feature type="chain" id="PRO_5047168107" evidence="2">
    <location>
        <begin position="26"/>
        <end position="329"/>
    </location>
</feature>
<dbReference type="Proteomes" id="UP000605568">
    <property type="component" value="Unassembled WGS sequence"/>
</dbReference>
<evidence type="ECO:0000313" key="5">
    <source>
        <dbReference type="Proteomes" id="UP000605568"/>
    </source>
</evidence>
<dbReference type="GO" id="GO:0016787">
    <property type="term" value="F:hydrolase activity"/>
    <property type="evidence" value="ECO:0007669"/>
    <property type="project" value="UniProtKB-KW"/>
</dbReference>
<proteinExistence type="predicted"/>
<dbReference type="Gene3D" id="3.40.50.1820">
    <property type="entry name" value="alpha/beta hydrolase"/>
    <property type="match status" value="1"/>
</dbReference>
<organism evidence="4 5">
    <name type="scientific">Lentzea cavernae</name>
    <dbReference type="NCBI Taxonomy" id="2020703"/>
    <lineage>
        <taxon>Bacteria</taxon>
        <taxon>Bacillati</taxon>
        <taxon>Actinomycetota</taxon>
        <taxon>Actinomycetes</taxon>
        <taxon>Pseudonocardiales</taxon>
        <taxon>Pseudonocardiaceae</taxon>
        <taxon>Lentzea</taxon>
    </lineage>
</organism>
<keyword evidence="1 4" id="KW-0378">Hydrolase</keyword>
<evidence type="ECO:0000259" key="3">
    <source>
        <dbReference type="Pfam" id="PF12697"/>
    </source>
</evidence>
<feature type="domain" description="AB hydrolase-1" evidence="3">
    <location>
        <begin position="65"/>
        <end position="313"/>
    </location>
</feature>
<feature type="signal peptide" evidence="2">
    <location>
        <begin position="1"/>
        <end position="25"/>
    </location>
</feature>
<dbReference type="Pfam" id="PF12697">
    <property type="entry name" value="Abhydrolase_6"/>
    <property type="match status" value="1"/>
</dbReference>
<keyword evidence="5" id="KW-1185">Reference proteome</keyword>
<dbReference type="RefSeq" id="WP_191304234.1">
    <property type="nucleotide sequence ID" value="NZ_BNAR01000017.1"/>
</dbReference>
<dbReference type="EMBL" id="BNAR01000017">
    <property type="protein sequence ID" value="GHH57042.1"/>
    <property type="molecule type" value="Genomic_DNA"/>
</dbReference>
<dbReference type="InterPro" id="IPR029058">
    <property type="entry name" value="AB_hydrolase_fold"/>
</dbReference>
<evidence type="ECO:0000256" key="1">
    <source>
        <dbReference type="ARBA" id="ARBA00022801"/>
    </source>
</evidence>
<dbReference type="PANTHER" id="PTHR43798:SF31">
    <property type="entry name" value="AB HYDROLASE SUPERFAMILY PROTEIN YCLE"/>
    <property type="match status" value="1"/>
</dbReference>